<organism evidence="2">
    <name type="scientific">uncultured Gemmatimonadota bacterium</name>
    <dbReference type="NCBI Taxonomy" id="203437"/>
    <lineage>
        <taxon>Bacteria</taxon>
        <taxon>Pseudomonadati</taxon>
        <taxon>Gemmatimonadota</taxon>
        <taxon>environmental samples</taxon>
    </lineage>
</organism>
<accession>A0A6J4LP60</accession>
<proteinExistence type="predicted"/>
<sequence length="433" mass="47073">MERLSILCLCAPLTAALLHAASANTLEKTPETRVQEIRTDSARRCTASIVSQERLSVTGGHEIYVEPVTLAAVGGDVLLAGSPAFLWDTTKTDDARRQQNRRILGVVIHHDGHNTIVPSPIDAKLILGIRAVGIQNNTWAVVFAESKPWVGSTPPDTADRVWFGVYNGSRWSTLEQIPLPHGVRVHPLRGSGLVRQGDTLFWAVRTTTEARASEVVVFRREGARWFSDTVPTRDATDLALAYSGSLGAVLAVVQPDTSVTEDNGSLYLYARQARWMALRRVVSGEKDATYAPTLRFTRTHGVLSWSALTQTRSRVRRESRAATLDAAAQPQSRFTVDPQILDVSIPVESSGSTHLWITDHAGGDGTRQELRFVAGFDAVTSTVGVLPNPYAGYFGAVSALPGHVIIAGPIIDRTQRRVLSLVIRARVVCGALH</sequence>
<feature type="chain" id="PRO_5027006137" evidence="1">
    <location>
        <begin position="21"/>
        <end position="433"/>
    </location>
</feature>
<reference evidence="2" key="1">
    <citation type="submission" date="2020-02" db="EMBL/GenBank/DDBJ databases">
        <authorList>
            <person name="Meier V. D."/>
        </authorList>
    </citation>
    <scope>NUCLEOTIDE SEQUENCE</scope>
    <source>
        <strain evidence="2">AVDCRST_MAG68</strain>
    </source>
</reference>
<evidence type="ECO:0000313" key="2">
    <source>
        <dbReference type="EMBL" id="CAA9337218.1"/>
    </source>
</evidence>
<protein>
    <submittedName>
        <fullName evidence="2">Uncharacterized protein</fullName>
    </submittedName>
</protein>
<dbReference type="EMBL" id="CADCTW010000133">
    <property type="protein sequence ID" value="CAA9337218.1"/>
    <property type="molecule type" value="Genomic_DNA"/>
</dbReference>
<dbReference type="AlphaFoldDB" id="A0A6J4LP60"/>
<name>A0A6J4LP60_9BACT</name>
<evidence type="ECO:0000256" key="1">
    <source>
        <dbReference type="SAM" id="SignalP"/>
    </source>
</evidence>
<gene>
    <name evidence="2" type="ORF">AVDCRST_MAG68-3421</name>
</gene>
<keyword evidence="1" id="KW-0732">Signal</keyword>
<feature type="signal peptide" evidence="1">
    <location>
        <begin position="1"/>
        <end position="20"/>
    </location>
</feature>